<dbReference type="GO" id="GO:0008395">
    <property type="term" value="F:steroid hydroxylase activity"/>
    <property type="evidence" value="ECO:0007669"/>
    <property type="project" value="TreeGrafter"/>
</dbReference>
<keyword evidence="3" id="KW-0479">Metal-binding</keyword>
<keyword evidence="8" id="KW-1185">Reference proteome</keyword>
<keyword evidence="4" id="KW-0560">Oxidoreductase</keyword>
<gene>
    <name evidence="7" type="ORF">FSP39_002975</name>
</gene>
<sequence length="431" mass="48912">MEMKSDERTEDFARLRKQYGDVFHLKLGLSEFVVINGAKALHELIVKQADALSDRPEFMHKTSGGNGIGAASGDRWKEQRSFALRTLRGFGFGKRSLENQIMDEVNVFIKEIEKFEESPFDISHLLSISVSNIICSIVFGKRFGHDDVKFLHIIKLIHAGLSRTNFLMVGMTKMLQYLPGDITGVKAARERRRMITEFLEEQVREHRETFDKENIRDYIDAFILEQQSHSTPESFYSDEQLIETIRNFFSAGTDTTATTLKWAILYLIKNPRIQEKMFEEIKSEIGDSVSPSMEHKQRLPYCEAVIAETQRLGNIAPLSLPHAVKYDVTWNGYVIPKGSTLILNLTSVCMDPDIFPEPNEFKPERFINKDGHFEGQNKFSPFSIDLGHSGEINNWGVVRNIAAEGVANIAAEGVANIAAERVANFERLKSA</sequence>
<evidence type="ECO:0000256" key="3">
    <source>
        <dbReference type="ARBA" id="ARBA00022723"/>
    </source>
</evidence>
<dbReference type="GO" id="GO:0006082">
    <property type="term" value="P:organic acid metabolic process"/>
    <property type="evidence" value="ECO:0007669"/>
    <property type="project" value="TreeGrafter"/>
</dbReference>
<proteinExistence type="inferred from homology"/>
<dbReference type="EMBL" id="VSWD01000002">
    <property type="protein sequence ID" value="KAK3106921.1"/>
    <property type="molecule type" value="Genomic_DNA"/>
</dbReference>
<dbReference type="GO" id="GO:0005737">
    <property type="term" value="C:cytoplasm"/>
    <property type="evidence" value="ECO:0007669"/>
    <property type="project" value="TreeGrafter"/>
</dbReference>
<dbReference type="SUPFAM" id="SSF48264">
    <property type="entry name" value="Cytochrome P450"/>
    <property type="match status" value="1"/>
</dbReference>
<dbReference type="Pfam" id="PF00067">
    <property type="entry name" value="p450"/>
    <property type="match status" value="1"/>
</dbReference>
<dbReference type="PANTHER" id="PTHR24300:SF403">
    <property type="entry name" value="CYTOCHROME P450 306A1"/>
    <property type="match status" value="1"/>
</dbReference>
<evidence type="ECO:0000256" key="5">
    <source>
        <dbReference type="ARBA" id="ARBA00023004"/>
    </source>
</evidence>
<dbReference type="GO" id="GO:0020037">
    <property type="term" value="F:heme binding"/>
    <property type="evidence" value="ECO:0007669"/>
    <property type="project" value="InterPro"/>
</dbReference>
<name>A0AA89C305_PINIB</name>
<organism evidence="7 8">
    <name type="scientific">Pinctada imbricata</name>
    <name type="common">Atlantic pearl-oyster</name>
    <name type="synonym">Pinctada martensii</name>
    <dbReference type="NCBI Taxonomy" id="66713"/>
    <lineage>
        <taxon>Eukaryota</taxon>
        <taxon>Metazoa</taxon>
        <taxon>Spiralia</taxon>
        <taxon>Lophotrochozoa</taxon>
        <taxon>Mollusca</taxon>
        <taxon>Bivalvia</taxon>
        <taxon>Autobranchia</taxon>
        <taxon>Pteriomorphia</taxon>
        <taxon>Pterioida</taxon>
        <taxon>Pterioidea</taxon>
        <taxon>Pteriidae</taxon>
        <taxon>Pinctada</taxon>
    </lineage>
</organism>
<protein>
    <submittedName>
        <fullName evidence="7">Uncharacterized protein</fullName>
    </submittedName>
</protein>
<evidence type="ECO:0000256" key="6">
    <source>
        <dbReference type="ARBA" id="ARBA00023033"/>
    </source>
</evidence>
<comment type="similarity">
    <text evidence="2">Belongs to the cytochrome P450 family.</text>
</comment>
<dbReference type="PANTHER" id="PTHR24300">
    <property type="entry name" value="CYTOCHROME P450 508A4-RELATED"/>
    <property type="match status" value="1"/>
</dbReference>
<dbReference type="GO" id="GO:0016712">
    <property type="term" value="F:oxidoreductase activity, acting on paired donors, with incorporation or reduction of molecular oxygen, reduced flavin or flavoprotein as one donor, and incorporation of one atom of oxygen"/>
    <property type="evidence" value="ECO:0007669"/>
    <property type="project" value="TreeGrafter"/>
</dbReference>
<evidence type="ECO:0000256" key="1">
    <source>
        <dbReference type="ARBA" id="ARBA00001971"/>
    </source>
</evidence>
<dbReference type="Gene3D" id="1.10.630.10">
    <property type="entry name" value="Cytochrome P450"/>
    <property type="match status" value="1"/>
</dbReference>
<evidence type="ECO:0000313" key="8">
    <source>
        <dbReference type="Proteomes" id="UP001186944"/>
    </source>
</evidence>
<dbReference type="InterPro" id="IPR050182">
    <property type="entry name" value="Cytochrome_P450_fam2"/>
</dbReference>
<evidence type="ECO:0000256" key="2">
    <source>
        <dbReference type="ARBA" id="ARBA00010617"/>
    </source>
</evidence>
<comment type="cofactor">
    <cofactor evidence="1">
        <name>heme</name>
        <dbReference type="ChEBI" id="CHEBI:30413"/>
    </cofactor>
</comment>
<dbReference type="GO" id="GO:0005506">
    <property type="term" value="F:iron ion binding"/>
    <property type="evidence" value="ECO:0007669"/>
    <property type="project" value="InterPro"/>
</dbReference>
<dbReference type="PRINTS" id="PR00385">
    <property type="entry name" value="P450"/>
</dbReference>
<accession>A0AA89C305</accession>
<dbReference type="InterPro" id="IPR036396">
    <property type="entry name" value="Cyt_P450_sf"/>
</dbReference>
<dbReference type="PRINTS" id="PR00463">
    <property type="entry name" value="EP450I"/>
</dbReference>
<reference evidence="7" key="1">
    <citation type="submission" date="2019-08" db="EMBL/GenBank/DDBJ databases">
        <title>The improved chromosome-level genome for the pearl oyster Pinctada fucata martensii using PacBio sequencing and Hi-C.</title>
        <authorList>
            <person name="Zheng Z."/>
        </authorList>
    </citation>
    <scope>NUCLEOTIDE SEQUENCE</scope>
    <source>
        <strain evidence="7">ZZ-2019</strain>
        <tissue evidence="7">Adductor muscle</tissue>
    </source>
</reference>
<keyword evidence="6" id="KW-0503">Monooxygenase</keyword>
<evidence type="ECO:0000256" key="4">
    <source>
        <dbReference type="ARBA" id="ARBA00023002"/>
    </source>
</evidence>
<comment type="caution">
    <text evidence="7">The sequence shown here is derived from an EMBL/GenBank/DDBJ whole genome shotgun (WGS) entry which is preliminary data.</text>
</comment>
<dbReference type="Proteomes" id="UP001186944">
    <property type="component" value="Unassembled WGS sequence"/>
</dbReference>
<dbReference type="FunFam" id="1.10.630.10:FF:000036">
    <property type="entry name" value="CYtochrome P450 family"/>
    <property type="match status" value="1"/>
</dbReference>
<evidence type="ECO:0000313" key="7">
    <source>
        <dbReference type="EMBL" id="KAK3106921.1"/>
    </source>
</evidence>
<keyword evidence="5" id="KW-0408">Iron</keyword>
<dbReference type="InterPro" id="IPR001128">
    <property type="entry name" value="Cyt_P450"/>
</dbReference>
<dbReference type="AlphaFoldDB" id="A0AA89C305"/>
<dbReference type="GO" id="GO:0006805">
    <property type="term" value="P:xenobiotic metabolic process"/>
    <property type="evidence" value="ECO:0007669"/>
    <property type="project" value="TreeGrafter"/>
</dbReference>
<dbReference type="InterPro" id="IPR002401">
    <property type="entry name" value="Cyt_P450_E_grp-I"/>
</dbReference>